<evidence type="ECO:0000256" key="5">
    <source>
        <dbReference type="SAM" id="MobiDB-lite"/>
    </source>
</evidence>
<dbReference type="AlphaFoldDB" id="A0A7S3VBC2"/>
<dbReference type="EMBL" id="HBIO01018827">
    <property type="protein sequence ID" value="CAE0469629.1"/>
    <property type="molecule type" value="Transcribed_RNA"/>
</dbReference>
<dbReference type="PROSITE" id="PS01358">
    <property type="entry name" value="ZF_RANBP2_1"/>
    <property type="match status" value="1"/>
</dbReference>
<proteinExistence type="predicted"/>
<dbReference type="InterPro" id="IPR001876">
    <property type="entry name" value="Znf_RanBP2"/>
</dbReference>
<evidence type="ECO:0000256" key="2">
    <source>
        <dbReference type="ARBA" id="ARBA00022771"/>
    </source>
</evidence>
<dbReference type="PROSITE" id="PS50199">
    <property type="entry name" value="ZF_RANBP2_2"/>
    <property type="match status" value="1"/>
</dbReference>
<keyword evidence="1" id="KW-0479">Metal-binding</keyword>
<dbReference type="PANTHER" id="PTHR46761:SF2">
    <property type="entry name" value="RAN GTPASE-ACTIVATING PROTEIN 1"/>
    <property type="match status" value="1"/>
</dbReference>
<dbReference type="Gene3D" id="4.10.1060.10">
    <property type="entry name" value="Zinc finger, RanBP2-type"/>
    <property type="match status" value="1"/>
</dbReference>
<dbReference type="InterPro" id="IPR032675">
    <property type="entry name" value="LRR_dom_sf"/>
</dbReference>
<feature type="region of interest" description="Disordered" evidence="5">
    <location>
        <begin position="120"/>
        <end position="142"/>
    </location>
</feature>
<dbReference type="Pfam" id="PF13516">
    <property type="entry name" value="LRR_6"/>
    <property type="match status" value="3"/>
</dbReference>
<dbReference type="InterPro" id="IPR001611">
    <property type="entry name" value="Leu-rich_rpt"/>
</dbReference>
<dbReference type="SUPFAM" id="SSF52047">
    <property type="entry name" value="RNI-like"/>
    <property type="match status" value="1"/>
</dbReference>
<feature type="domain" description="RanBP2-type" evidence="6">
    <location>
        <begin position="87"/>
        <end position="116"/>
    </location>
</feature>
<dbReference type="SUPFAM" id="SSF90209">
    <property type="entry name" value="Ran binding protein zinc finger-like"/>
    <property type="match status" value="1"/>
</dbReference>
<name>A0A7S3VBC2_9STRA</name>
<dbReference type="PANTHER" id="PTHR46761">
    <property type="entry name" value="RAN GTPASE-ACTIVATING PROTEIN 1"/>
    <property type="match status" value="1"/>
</dbReference>
<dbReference type="SMART" id="SM00368">
    <property type="entry name" value="LRR_RI"/>
    <property type="match status" value="7"/>
</dbReference>
<feature type="compositionally biased region" description="Polar residues" evidence="5">
    <location>
        <begin position="203"/>
        <end position="216"/>
    </location>
</feature>
<feature type="compositionally biased region" description="Basic and acidic residues" evidence="5">
    <location>
        <begin position="120"/>
        <end position="129"/>
    </location>
</feature>
<dbReference type="SMART" id="SM00547">
    <property type="entry name" value="ZnF_RBZ"/>
    <property type="match status" value="1"/>
</dbReference>
<feature type="region of interest" description="Disordered" evidence="5">
    <location>
        <begin position="163"/>
        <end position="190"/>
    </location>
</feature>
<dbReference type="InterPro" id="IPR036443">
    <property type="entry name" value="Znf_RanBP2_sf"/>
</dbReference>
<gene>
    <name evidence="7" type="ORF">CDEB00056_LOCUS14482</name>
</gene>
<dbReference type="GO" id="GO:0008270">
    <property type="term" value="F:zinc ion binding"/>
    <property type="evidence" value="ECO:0007669"/>
    <property type="project" value="UniProtKB-KW"/>
</dbReference>
<dbReference type="InterPro" id="IPR045203">
    <property type="entry name" value="RanGAP1/2"/>
</dbReference>
<feature type="region of interest" description="Disordered" evidence="5">
    <location>
        <begin position="458"/>
        <end position="488"/>
    </location>
</feature>
<evidence type="ECO:0000256" key="3">
    <source>
        <dbReference type="ARBA" id="ARBA00022833"/>
    </source>
</evidence>
<evidence type="ECO:0000259" key="6">
    <source>
        <dbReference type="PROSITE" id="PS50199"/>
    </source>
</evidence>
<protein>
    <recommendedName>
        <fullName evidence="6">RanBP2-type domain-containing protein</fullName>
    </recommendedName>
</protein>
<sequence>MEELGTTYCEEEHRKTIRKLSDVDGGISEEAFVGWYESWLFGDGDDDGESIFSDEGEGTEDEAGESSGSSKDTAVAGKGWGSMFAVHNDSWKCDSCMVRNAGGVYKCAACGTARPGHEEKASAADEKPSQEGAASSKFSFGSTRGGSTGLSFGFNATAAAKEPEKAGTTGFSSSQASVSGQEDTASTKAISSSGGFSFGFTAQSGSLDEGSSSTGEPTVKKSVPESSGGFSFGFKAPTAVQSSSSTPLSAAFPPLAKTAPTPFGGIKASEANSTICSSTSSTSAFPPMAKAAPTPFGGVDGGKSKPKDVTSTSASSAFPPMAKAAPTPFGGVTTKVEKPKNTSSTSSSSAFPPMAETAPTPFGGVTTKVEIPKNTSSTSSSSAFPPMAKTAPTPFGGVTTKVEKPNYASSTSSSSAFPPMAETAPTPFGGVTTKVEKPNYASSTSSSSAFPAAPTPFGGIAGAKPKPSLSKESAGKAISTRVSSKKEKKAPINPFANVSFASKTSTVSGIGGSFSALSFNTNTDESVTKSPAFGFGALKTAARAQNETDATTGSAVSSDESKNNSVTEIKDQCIVVDNVGTFVSDLSKNKVVEKILLNVESPSQMTNCSYSNVDANENSVEKMLLGGVSVLTTARALQNSTEATLSSFYATTTGLDESCDLNESTSTLKANEMVKSPQPLVLHSAGARAIVTADDAIHIIDSWKSELEQKRAEFISFVGNSDLPKDVSVCQKIVLSNKSYEPAAAKVIADFISSESICQDVQSLDLSDVIASQKESDGLEVLSIFSTLFKSSKLREVDLSCNAMGCKGVSSCASILSLPSLKAVYLCNNGLSETSMHEVADILIESKSCERLKTIHFYNNMSGDGGCEAFSRIMNNCSDDLENIRFSGTRAQRKGSLLVAGALRKVVCDIGCNLQHLDLCDNSFGRHGASLLSSAISSCPNLQHLDLRDCILEDEGIELICEALNSCCQHLRLLDISGNDISKDASKSIALTMAQSLSLEIFRAEENELTSIGIRNIMRAIKETNSLKELSFGSNECGSIGVKAIISAKRKLGSLTSLHVDGNSFTAEDISSLEEAYGDVLEDLEDNTSDADADFDFIFESDEEDESSD</sequence>
<evidence type="ECO:0000256" key="1">
    <source>
        <dbReference type="ARBA" id="ARBA00022723"/>
    </source>
</evidence>
<feature type="region of interest" description="Disordered" evidence="5">
    <location>
        <begin position="203"/>
        <end position="227"/>
    </location>
</feature>
<reference evidence="7" key="1">
    <citation type="submission" date="2021-01" db="EMBL/GenBank/DDBJ databases">
        <authorList>
            <person name="Corre E."/>
            <person name="Pelletier E."/>
            <person name="Niang G."/>
            <person name="Scheremetjew M."/>
            <person name="Finn R."/>
            <person name="Kale V."/>
            <person name="Holt S."/>
            <person name="Cochrane G."/>
            <person name="Meng A."/>
            <person name="Brown T."/>
            <person name="Cohen L."/>
        </authorList>
    </citation>
    <scope>NUCLEOTIDE SEQUENCE</scope>
    <source>
        <strain evidence="7">MM31A-1</strain>
    </source>
</reference>
<organism evidence="7">
    <name type="scientific">Chaetoceros debilis</name>
    <dbReference type="NCBI Taxonomy" id="122233"/>
    <lineage>
        <taxon>Eukaryota</taxon>
        <taxon>Sar</taxon>
        <taxon>Stramenopiles</taxon>
        <taxon>Ochrophyta</taxon>
        <taxon>Bacillariophyta</taxon>
        <taxon>Coscinodiscophyceae</taxon>
        <taxon>Chaetocerotophycidae</taxon>
        <taxon>Chaetocerotales</taxon>
        <taxon>Chaetocerotaceae</taxon>
        <taxon>Chaetoceros</taxon>
    </lineage>
</organism>
<feature type="region of interest" description="Disordered" evidence="5">
    <location>
        <begin position="276"/>
        <end position="430"/>
    </location>
</feature>
<feature type="region of interest" description="Disordered" evidence="5">
    <location>
        <begin position="46"/>
        <end position="74"/>
    </location>
</feature>
<feature type="compositionally biased region" description="Polar residues" evidence="5">
    <location>
        <begin position="169"/>
        <end position="190"/>
    </location>
</feature>
<keyword evidence="3" id="KW-0862">Zinc</keyword>
<feature type="compositionally biased region" description="Acidic residues" evidence="5">
    <location>
        <begin position="46"/>
        <end position="64"/>
    </location>
</feature>
<accession>A0A7S3VBC2</accession>
<dbReference type="Gene3D" id="3.80.10.10">
    <property type="entry name" value="Ribonuclease Inhibitor"/>
    <property type="match status" value="2"/>
</dbReference>
<evidence type="ECO:0000256" key="4">
    <source>
        <dbReference type="PROSITE-ProRule" id="PRU00322"/>
    </source>
</evidence>
<dbReference type="GO" id="GO:0005096">
    <property type="term" value="F:GTPase activator activity"/>
    <property type="evidence" value="ECO:0007669"/>
    <property type="project" value="InterPro"/>
</dbReference>
<evidence type="ECO:0000313" key="7">
    <source>
        <dbReference type="EMBL" id="CAE0469629.1"/>
    </source>
</evidence>
<keyword evidence="2 4" id="KW-0863">Zinc-finger</keyword>